<evidence type="ECO:0000259" key="5">
    <source>
        <dbReference type="PROSITE" id="PS50865"/>
    </source>
</evidence>
<dbReference type="Pfam" id="PF01753">
    <property type="entry name" value="zf-MYND"/>
    <property type="match status" value="1"/>
</dbReference>
<comment type="caution">
    <text evidence="6">The sequence shown here is derived from an EMBL/GenBank/DDBJ whole genome shotgun (WGS) entry which is preliminary data.</text>
</comment>
<sequence>MNGHDHPAFSAQALQKLPVSMRRRATAAFQRNAPPSTVKEVLGYRTQLSADQALGLLPICIVHLTALPSEESVAAGDEEASAALYRLGLAFLNLPTIIGLLRPQLSPELVHLCWPVYFAAYNFLVQDEAIWRAYFLVAGHIRAEITSVFLTYASSMRRTDEGDKLAMATKGYVALVLRTLGFLTSPPDPRETSLRQNIERTYEACRVSLCAIMDSALLCADRQEIFDELLEGADGSMQNLASILSNALRFFLQQSRTAKDNRDLPAGVHDRLLAWIPCLLGIILDADSLVMGLEPLTFVPQFDSGALLHQLVLLDGAPLIVRCGEYLMSRVDEFTRQHSNSMSDFRTLTAMLGAIANEHLGHINRPVEHMIRAGLLPLLLQCESFLENNSLRGQDGFIRDAKRDIESIFKEVLPLELVRSGCVQAIRDALGNWDPRLAKLSAATESEGWRVFVELAHNHILVLDEAQSSERLRGCDNPRCGNVLRSSLFRRCSGCQHAYYCSRKCQSMDWKRPRGHREACVAYAASGFLLGTPLRRLFSHSERIYLRSMLDRDYHFHWAQIYRSHVRHLIQLLRRGSVPAPRIITGNDTKNLGNHHGRAKKLFLRQPLAMIFDYTKTPMKIDSASCSVMANVGEVMAFAQTEEWRDLVRRAHIASGARSQVLYFIHVVRVFCDGLPTWIVMPLRCKGAVNLHRQLRKIAEGLFRRKLEKEELEVELAREVEALRVVCRDIGLAEFH</sequence>
<dbReference type="SUPFAM" id="SSF144232">
    <property type="entry name" value="HIT/MYND zinc finger-like"/>
    <property type="match status" value="1"/>
</dbReference>
<dbReference type="EMBL" id="JACAZE010000004">
    <property type="protein sequence ID" value="KAF7318577.1"/>
    <property type="molecule type" value="Genomic_DNA"/>
</dbReference>
<evidence type="ECO:0000256" key="3">
    <source>
        <dbReference type="ARBA" id="ARBA00022833"/>
    </source>
</evidence>
<evidence type="ECO:0000256" key="1">
    <source>
        <dbReference type="ARBA" id="ARBA00022723"/>
    </source>
</evidence>
<organism evidence="6 7">
    <name type="scientific">Mycena chlorophos</name>
    <name type="common">Agaric fungus</name>
    <name type="synonym">Agaricus chlorophos</name>
    <dbReference type="NCBI Taxonomy" id="658473"/>
    <lineage>
        <taxon>Eukaryota</taxon>
        <taxon>Fungi</taxon>
        <taxon>Dikarya</taxon>
        <taxon>Basidiomycota</taxon>
        <taxon>Agaricomycotina</taxon>
        <taxon>Agaricomycetes</taxon>
        <taxon>Agaricomycetidae</taxon>
        <taxon>Agaricales</taxon>
        <taxon>Marasmiineae</taxon>
        <taxon>Mycenaceae</taxon>
        <taxon>Mycena</taxon>
    </lineage>
</organism>
<accession>A0A8H6TKX4</accession>
<gene>
    <name evidence="6" type="ORF">HMN09_00368100</name>
</gene>
<dbReference type="PROSITE" id="PS50865">
    <property type="entry name" value="ZF_MYND_2"/>
    <property type="match status" value="1"/>
</dbReference>
<dbReference type="AlphaFoldDB" id="A0A8H6TKX4"/>
<dbReference type="Gene3D" id="6.10.140.2220">
    <property type="match status" value="1"/>
</dbReference>
<protein>
    <recommendedName>
        <fullName evidence="5">MYND-type domain-containing protein</fullName>
    </recommendedName>
</protein>
<keyword evidence="1" id="KW-0479">Metal-binding</keyword>
<dbReference type="OrthoDB" id="3044657at2759"/>
<keyword evidence="7" id="KW-1185">Reference proteome</keyword>
<proteinExistence type="predicted"/>
<evidence type="ECO:0000256" key="4">
    <source>
        <dbReference type="PROSITE-ProRule" id="PRU00134"/>
    </source>
</evidence>
<keyword evidence="3" id="KW-0862">Zinc</keyword>
<reference evidence="6" key="1">
    <citation type="submission" date="2020-05" db="EMBL/GenBank/DDBJ databases">
        <title>Mycena genomes resolve the evolution of fungal bioluminescence.</title>
        <authorList>
            <person name="Tsai I.J."/>
        </authorList>
    </citation>
    <scope>NUCLEOTIDE SEQUENCE</scope>
    <source>
        <strain evidence="6">110903Hualien_Pintung</strain>
    </source>
</reference>
<keyword evidence="2 4" id="KW-0863">Zinc-finger</keyword>
<dbReference type="Proteomes" id="UP000613580">
    <property type="component" value="Unassembled WGS sequence"/>
</dbReference>
<dbReference type="GO" id="GO:0008270">
    <property type="term" value="F:zinc ion binding"/>
    <property type="evidence" value="ECO:0007669"/>
    <property type="project" value="UniProtKB-KW"/>
</dbReference>
<evidence type="ECO:0000313" key="6">
    <source>
        <dbReference type="EMBL" id="KAF7318577.1"/>
    </source>
</evidence>
<evidence type="ECO:0000313" key="7">
    <source>
        <dbReference type="Proteomes" id="UP000613580"/>
    </source>
</evidence>
<name>A0A8H6TKX4_MYCCL</name>
<feature type="domain" description="MYND-type" evidence="5">
    <location>
        <begin position="480"/>
        <end position="520"/>
    </location>
</feature>
<dbReference type="InterPro" id="IPR002893">
    <property type="entry name" value="Znf_MYND"/>
</dbReference>
<evidence type="ECO:0000256" key="2">
    <source>
        <dbReference type="ARBA" id="ARBA00022771"/>
    </source>
</evidence>